<keyword evidence="3" id="KW-1185">Reference proteome</keyword>
<feature type="region of interest" description="Disordered" evidence="1">
    <location>
        <begin position="1"/>
        <end position="44"/>
    </location>
</feature>
<sequence>MTETPNHDEKLNAEAAAAAANAAAADANAEAKEEEAKEEAKVARDNLREAGDALLAAGSALGAAIGKFAEGLPDRFKSASDTARETLNQATTEGEVRSVATNWVNEAEKVFNNLRERDLKFTDDAKESLRRSVADIRESFNERLDNANTDGVEKTVDDLRSRFDTFVDRLQNQFAAEPKPTDTEAAQADADIIDGEVVESEAPYVDTDADIAEDTK</sequence>
<accession>A0ABT1G1V9</accession>
<dbReference type="Gene3D" id="1.20.120.20">
    <property type="entry name" value="Apolipoprotein"/>
    <property type="match status" value="1"/>
</dbReference>
<protein>
    <submittedName>
        <fullName evidence="2">CGLAU_01105 family protein</fullName>
    </submittedName>
</protein>
<comment type="caution">
    <text evidence="2">The sequence shown here is derived from an EMBL/GenBank/DDBJ whole genome shotgun (WGS) entry which is preliminary data.</text>
</comment>
<organism evidence="2 3">
    <name type="scientific">Corynebacterium stercoris</name>
    <dbReference type="NCBI Taxonomy" id="2943490"/>
    <lineage>
        <taxon>Bacteria</taxon>
        <taxon>Bacillati</taxon>
        <taxon>Actinomycetota</taxon>
        <taxon>Actinomycetes</taxon>
        <taxon>Mycobacteriales</taxon>
        <taxon>Corynebacteriaceae</taxon>
        <taxon>Corynebacterium</taxon>
    </lineage>
</organism>
<reference evidence="2" key="1">
    <citation type="submission" date="2022-05" db="EMBL/GenBank/DDBJ databases">
        <title>Corynebacterium sp. TA-R-1 sp. nov., isolated from human feces.</title>
        <authorList>
            <person name="Shamsuzzaman M."/>
            <person name="Dahal R.H."/>
        </authorList>
    </citation>
    <scope>NUCLEOTIDE SEQUENCE</scope>
    <source>
        <strain evidence="2">TA-R-1</strain>
    </source>
</reference>
<feature type="compositionally biased region" description="Basic and acidic residues" evidence="1">
    <location>
        <begin position="1"/>
        <end position="12"/>
    </location>
</feature>
<proteinExistence type="predicted"/>
<dbReference type="RefSeq" id="WP_253578078.1">
    <property type="nucleotide sequence ID" value="NZ_JAMFTQ010000008.1"/>
</dbReference>
<dbReference type="Proteomes" id="UP001204000">
    <property type="component" value="Unassembled WGS sequence"/>
</dbReference>
<evidence type="ECO:0000313" key="3">
    <source>
        <dbReference type="Proteomes" id="UP001204000"/>
    </source>
</evidence>
<feature type="compositionally biased region" description="Low complexity" evidence="1">
    <location>
        <begin position="13"/>
        <end position="28"/>
    </location>
</feature>
<gene>
    <name evidence="2" type="ORF">M5J20_07400</name>
</gene>
<dbReference type="SUPFAM" id="SSF58113">
    <property type="entry name" value="Apolipoprotein A-I"/>
    <property type="match status" value="1"/>
</dbReference>
<evidence type="ECO:0000313" key="2">
    <source>
        <dbReference type="EMBL" id="MCP1388015.1"/>
    </source>
</evidence>
<name>A0ABT1G1V9_9CORY</name>
<feature type="compositionally biased region" description="Basic and acidic residues" evidence="1">
    <location>
        <begin position="29"/>
        <end position="44"/>
    </location>
</feature>
<dbReference type="NCBIfam" id="NF040480">
    <property type="entry name" value="CGLAU_01105_fam"/>
    <property type="match status" value="1"/>
</dbReference>
<dbReference type="EMBL" id="JAMFTQ010000008">
    <property type="protein sequence ID" value="MCP1388015.1"/>
    <property type="molecule type" value="Genomic_DNA"/>
</dbReference>
<evidence type="ECO:0000256" key="1">
    <source>
        <dbReference type="SAM" id="MobiDB-lite"/>
    </source>
</evidence>